<dbReference type="Proteomes" id="UP001239522">
    <property type="component" value="Plasmid unnamed1"/>
</dbReference>
<keyword evidence="2" id="KW-0614">Plasmid</keyword>
<evidence type="ECO:0000313" key="3">
    <source>
        <dbReference type="Proteomes" id="UP001239522"/>
    </source>
</evidence>
<sequence length="64" mass="6922">MHDTKEQDALFVHEAARFTPGACPEGPRGPTKTLRTGSRTVPPLLLAGIDEDDMAEPHVVRGID</sequence>
<evidence type="ECO:0000256" key="1">
    <source>
        <dbReference type="SAM" id="MobiDB-lite"/>
    </source>
</evidence>
<feature type="region of interest" description="Disordered" evidence="1">
    <location>
        <begin position="19"/>
        <end position="40"/>
    </location>
</feature>
<dbReference type="EMBL" id="CP120998">
    <property type="protein sequence ID" value="WLQ38530.1"/>
    <property type="molecule type" value="Genomic_DNA"/>
</dbReference>
<organism evidence="2 3">
    <name type="scientific">Streptomyces castrisilvae</name>
    <dbReference type="NCBI Taxonomy" id="3033811"/>
    <lineage>
        <taxon>Bacteria</taxon>
        <taxon>Bacillati</taxon>
        <taxon>Actinomycetota</taxon>
        <taxon>Actinomycetes</taxon>
        <taxon>Kitasatosporales</taxon>
        <taxon>Streptomycetaceae</taxon>
        <taxon>Streptomyces</taxon>
    </lineage>
</organism>
<evidence type="ECO:0000313" key="2">
    <source>
        <dbReference type="EMBL" id="WLQ38530.1"/>
    </source>
</evidence>
<protein>
    <submittedName>
        <fullName evidence="2">Uncharacterized protein</fullName>
    </submittedName>
</protein>
<name>A0ABY9HVE5_9ACTN</name>
<geneLocation type="plasmid" evidence="2 3">
    <name>unnamed1</name>
</geneLocation>
<proteinExistence type="predicted"/>
<keyword evidence="3" id="KW-1185">Reference proteome</keyword>
<dbReference type="RefSeq" id="WP_306061643.1">
    <property type="nucleotide sequence ID" value="NZ_CP120998.1"/>
</dbReference>
<gene>
    <name evidence="2" type="ORF">P8A18_33995</name>
</gene>
<accession>A0ABY9HVE5</accession>
<reference evidence="2 3" key="1">
    <citation type="submission" date="2023-03" db="EMBL/GenBank/DDBJ databases">
        <title>Isolation and description of six Streptomyces strains from soil environments, able to metabolize different microbial glucans.</title>
        <authorList>
            <person name="Widen T."/>
            <person name="Larsbrink J."/>
        </authorList>
    </citation>
    <scope>NUCLEOTIDE SEQUENCE [LARGE SCALE GENOMIC DNA]</scope>
    <source>
        <strain evidence="2 3">Mut1</strain>
        <plasmid evidence="2 3">unnamed1</plasmid>
    </source>
</reference>